<dbReference type="GeneID" id="92381525"/>
<dbReference type="PANTHER" id="PTHR21694">
    <property type="entry name" value="COILED-COIL DOMAIN-CONTAINING PROTEIN 63"/>
    <property type="match status" value="1"/>
</dbReference>
<feature type="domain" description="ODAD1 central coiled coil region" evidence="4">
    <location>
        <begin position="180"/>
        <end position="466"/>
    </location>
</feature>
<gene>
    <name evidence="5" type="ORF">TEOVI_000759100</name>
</gene>
<sequence length="575" mass="65139">MQAKGDGSGSFTQRSPRIINGEGNENVADTLRRRYVQAELQLRECEDRFRRDCARQEQELELIQFENNKLKVRIEEMRMAENAVDKESSSRSPGGACVAAEHDSKLLKASSQKYRSAREAVERARNELVDLEAQLSAARVRFNELRCRHGSTSSAANASSLQTYRNRREEEEQIEASRARLRGLESHVETESDRLSTLIEEGKAMRLEIDLQITMQNQVDALRQDREGEMVEIMKETSFLIEVCNLLVEERSECEHQLAELRKAAEADAEAYEKAFYELVAVEDRNKIQAQNVREGIDKLTDELAEVVKERTAAEHDLVNKHNETGAAAQDDMDEDGDGLESQLKEFEVYLNRLGKIVGTCDLAEVESYVCDENGERFQLYNVIQSKQSAARELEEERNELMKKLNTLVDGTEKQRQEREEVKRLQSHLKDLQEETEAIEKRSEKTRAVLAESVLHLQKTYTSIGCVAPKLVLTKEGSTPSLHSVHELFAAIERRTEDYLAVWSHDRNGNQAKLMGGRTGPFTAHLLDPMPKFIKEETDTSKPAGLTKPRHEQIGIELDEGYGSGLSSPATARGE</sequence>
<evidence type="ECO:0000256" key="2">
    <source>
        <dbReference type="SAM" id="Coils"/>
    </source>
</evidence>
<dbReference type="InterPro" id="IPR049258">
    <property type="entry name" value="ODAD1_CC"/>
</dbReference>
<dbReference type="AlphaFoldDB" id="A0A1G4I1Y9"/>
<feature type="region of interest" description="Disordered" evidence="3">
    <location>
        <begin position="537"/>
        <end position="575"/>
    </location>
</feature>
<feature type="coiled-coil region" evidence="2">
    <location>
        <begin position="384"/>
        <end position="449"/>
    </location>
</feature>
<feature type="region of interest" description="Disordered" evidence="3">
    <location>
        <begin position="1"/>
        <end position="25"/>
    </location>
</feature>
<keyword evidence="1 2" id="KW-0175">Coiled coil</keyword>
<evidence type="ECO:0000256" key="3">
    <source>
        <dbReference type="SAM" id="MobiDB-lite"/>
    </source>
</evidence>
<dbReference type="PANTHER" id="PTHR21694:SF18">
    <property type="entry name" value="COILED-COIL DOMAIN-CONTAINING PROTEIN 63"/>
    <property type="match status" value="1"/>
</dbReference>
<evidence type="ECO:0000259" key="4">
    <source>
        <dbReference type="Pfam" id="PF21773"/>
    </source>
</evidence>
<dbReference type="RefSeq" id="XP_067077219.1">
    <property type="nucleotide sequence ID" value="XM_067221118.1"/>
</dbReference>
<comment type="caution">
    <text evidence="5">The sequence shown here is derived from an EMBL/GenBank/DDBJ whole genome shotgun (WGS) entry which is preliminary data.</text>
</comment>
<dbReference type="InterPro" id="IPR051876">
    <property type="entry name" value="ODA-DC/CCD"/>
</dbReference>
<dbReference type="Pfam" id="PF21773">
    <property type="entry name" value="ODAD1_CC"/>
    <property type="match status" value="1"/>
</dbReference>
<name>A0A1G4I1Y9_TRYEQ</name>
<dbReference type="EMBL" id="CZPT02000357">
    <property type="protein sequence ID" value="SCU65652.1"/>
    <property type="molecule type" value="Genomic_DNA"/>
</dbReference>
<accession>A0A1G4I1Y9</accession>
<keyword evidence="6" id="KW-1185">Reference proteome</keyword>
<feature type="coiled-coil region" evidence="2">
    <location>
        <begin position="244"/>
        <end position="317"/>
    </location>
</feature>
<dbReference type="VEuPathDB" id="TriTrypDB:TEOVI_000759100"/>
<dbReference type="Proteomes" id="UP000195570">
    <property type="component" value="Unassembled WGS sequence"/>
</dbReference>
<evidence type="ECO:0000256" key="1">
    <source>
        <dbReference type="ARBA" id="ARBA00023054"/>
    </source>
</evidence>
<proteinExistence type="predicted"/>
<evidence type="ECO:0000313" key="6">
    <source>
        <dbReference type="Proteomes" id="UP000195570"/>
    </source>
</evidence>
<reference evidence="5" key="1">
    <citation type="submission" date="2016-09" db="EMBL/GenBank/DDBJ databases">
        <authorList>
            <person name="Hebert L."/>
            <person name="Moumen B."/>
        </authorList>
    </citation>
    <scope>NUCLEOTIDE SEQUENCE [LARGE SCALE GENOMIC DNA]</scope>
    <source>
        <strain evidence="5">OVI</strain>
    </source>
</reference>
<feature type="coiled-coil region" evidence="2">
    <location>
        <begin position="28"/>
        <end position="73"/>
    </location>
</feature>
<feature type="coiled-coil region" evidence="2">
    <location>
        <begin position="107"/>
        <end position="187"/>
    </location>
</feature>
<organism evidence="5 6">
    <name type="scientific">Trypanosoma equiperdum</name>
    <dbReference type="NCBI Taxonomy" id="5694"/>
    <lineage>
        <taxon>Eukaryota</taxon>
        <taxon>Discoba</taxon>
        <taxon>Euglenozoa</taxon>
        <taxon>Kinetoplastea</taxon>
        <taxon>Metakinetoplastina</taxon>
        <taxon>Trypanosomatida</taxon>
        <taxon>Trypanosomatidae</taxon>
        <taxon>Trypanosoma</taxon>
    </lineage>
</organism>
<protein>
    <recommendedName>
        <fullName evidence="4">ODAD1 central coiled coil region domain-containing protein</fullName>
    </recommendedName>
</protein>
<feature type="compositionally biased region" description="Polar residues" evidence="3">
    <location>
        <begin position="565"/>
        <end position="575"/>
    </location>
</feature>
<evidence type="ECO:0000313" key="5">
    <source>
        <dbReference type="EMBL" id="SCU65652.1"/>
    </source>
</evidence>